<evidence type="ECO:0000313" key="1">
    <source>
        <dbReference type="EMBL" id="MBD2872138.1"/>
    </source>
</evidence>
<name>A0A927CSK1_9BACL</name>
<sequence length="99" mass="10909">MEVSNQEQKRVRLKQFLKILSEDPSLAGGEKLQNAGSLADLLVYTGYYPRNDTVDMAKVVSLLLKKLGHEAGSEDMVEHVINGGTVEEFMNKWKVGASG</sequence>
<evidence type="ECO:0000313" key="2">
    <source>
        <dbReference type="Proteomes" id="UP000632125"/>
    </source>
</evidence>
<comment type="caution">
    <text evidence="1">The sequence shown here is derived from an EMBL/GenBank/DDBJ whole genome shotgun (WGS) entry which is preliminary data.</text>
</comment>
<accession>A0A927CSK1</accession>
<reference evidence="1" key="1">
    <citation type="submission" date="2020-09" db="EMBL/GenBank/DDBJ databases">
        <title>A novel bacterium of genus Paenibacillus, isolated from South China Sea.</title>
        <authorList>
            <person name="Huang H."/>
            <person name="Mo K."/>
            <person name="Hu Y."/>
        </authorList>
    </citation>
    <scope>NUCLEOTIDE SEQUENCE</scope>
    <source>
        <strain evidence="1">IB182493</strain>
    </source>
</reference>
<gene>
    <name evidence="1" type="ORF">IDH41_26505</name>
</gene>
<dbReference type="EMBL" id="JACXIY010000042">
    <property type="protein sequence ID" value="MBD2872138.1"/>
    <property type="molecule type" value="Genomic_DNA"/>
</dbReference>
<organism evidence="1 2">
    <name type="scientific">Paenibacillus arenilitoris</name>
    <dbReference type="NCBI Taxonomy" id="2772299"/>
    <lineage>
        <taxon>Bacteria</taxon>
        <taxon>Bacillati</taxon>
        <taxon>Bacillota</taxon>
        <taxon>Bacilli</taxon>
        <taxon>Bacillales</taxon>
        <taxon>Paenibacillaceae</taxon>
        <taxon>Paenibacillus</taxon>
    </lineage>
</organism>
<dbReference type="RefSeq" id="WP_190866571.1">
    <property type="nucleotide sequence ID" value="NZ_JACXIY010000042.1"/>
</dbReference>
<proteinExistence type="predicted"/>
<dbReference type="AlphaFoldDB" id="A0A927CSK1"/>
<keyword evidence="2" id="KW-1185">Reference proteome</keyword>
<dbReference type="Proteomes" id="UP000632125">
    <property type="component" value="Unassembled WGS sequence"/>
</dbReference>
<protein>
    <submittedName>
        <fullName evidence="1">Uncharacterized protein</fullName>
    </submittedName>
</protein>